<evidence type="ECO:0000256" key="1">
    <source>
        <dbReference type="SAM" id="MobiDB-lite"/>
    </source>
</evidence>
<dbReference type="AlphaFoldDB" id="A0A495S8E8"/>
<accession>A0A495S8E8</accession>
<reference evidence="2 3" key="1">
    <citation type="submission" date="2018-10" db="EMBL/GenBank/DDBJ databases">
        <title>Genomic Encyclopedia of Archaeal and Bacterial Type Strains, Phase II (KMG-II): from individual species to whole genera.</title>
        <authorList>
            <person name="Goeker M."/>
        </authorList>
    </citation>
    <scope>NUCLEOTIDE SEQUENCE [LARGE SCALE GENOMIC DNA]</scope>
    <source>
        <strain evidence="2 3">DSM 14219</strain>
    </source>
</reference>
<evidence type="ECO:0000313" key="2">
    <source>
        <dbReference type="EMBL" id="RKS96092.1"/>
    </source>
</evidence>
<dbReference type="Proteomes" id="UP000272428">
    <property type="component" value="Unassembled WGS sequence"/>
</dbReference>
<dbReference type="EMBL" id="RBXB01000003">
    <property type="protein sequence ID" value="RKS96092.1"/>
    <property type="molecule type" value="Genomic_DNA"/>
</dbReference>
<keyword evidence="3" id="KW-1185">Reference proteome</keyword>
<evidence type="ECO:0000313" key="3">
    <source>
        <dbReference type="Proteomes" id="UP000272428"/>
    </source>
</evidence>
<feature type="region of interest" description="Disordered" evidence="1">
    <location>
        <begin position="47"/>
        <end position="66"/>
    </location>
</feature>
<protein>
    <submittedName>
        <fullName evidence="2">Uncharacterized protein DUF4292</fullName>
    </submittedName>
</protein>
<dbReference type="InterPro" id="IPR025634">
    <property type="entry name" value="DUF4292"/>
</dbReference>
<feature type="compositionally biased region" description="Polar residues" evidence="1">
    <location>
        <begin position="47"/>
        <end position="58"/>
    </location>
</feature>
<name>A0A495S8E8_9FLAO</name>
<proteinExistence type="predicted"/>
<dbReference type="Pfam" id="PF14125">
    <property type="entry name" value="DUF4292"/>
    <property type="match status" value="1"/>
</dbReference>
<sequence length="299" mass="34631">MWFGVNIATFFLYMKDNKYMKHWIPFIILLLLVSSCKTRNAAKKNNGSLQDSTYVENSNDPKDANEPVRDKLTFYEHVLIPPKFDQIKINSKVNVETGSFVPTLDATIYIENNQKVWMNLSALFINVARGIATPEGVKGYDKTNKAYIDSDFDYLNNLLNVNFIDYKSLEKILMGRTFVKISDSQFTLTKNAQGYKMVSNANQRIETDEKSREYKISLQYDENYDLLSVQLKDVLSPDELEISYSNWDEYNGIRLPKNVKIIIKGSKSSQILMENTKFDFLKMETPYSVPANYKKIEIK</sequence>
<gene>
    <name evidence="2" type="ORF">BCF58_2512</name>
</gene>
<organism evidence="2 3">
    <name type="scientific">Chryseobacterium defluvii</name>
    <dbReference type="NCBI Taxonomy" id="160396"/>
    <lineage>
        <taxon>Bacteria</taxon>
        <taxon>Pseudomonadati</taxon>
        <taxon>Bacteroidota</taxon>
        <taxon>Flavobacteriia</taxon>
        <taxon>Flavobacteriales</taxon>
        <taxon>Weeksellaceae</taxon>
        <taxon>Chryseobacterium group</taxon>
        <taxon>Chryseobacterium</taxon>
    </lineage>
</organism>
<comment type="caution">
    <text evidence="2">The sequence shown here is derived from an EMBL/GenBank/DDBJ whole genome shotgun (WGS) entry which is preliminary data.</text>
</comment>